<evidence type="ECO:0000256" key="2">
    <source>
        <dbReference type="ARBA" id="ARBA00022649"/>
    </source>
</evidence>
<comment type="similarity">
    <text evidence="1">Belongs to the HicA mRNA interferase family.</text>
</comment>
<accession>A0A9D7XIP8</accession>
<comment type="caution">
    <text evidence="8">The sequence shown here is derived from an EMBL/GenBank/DDBJ whole genome shotgun (WGS) entry which is preliminary data.</text>
</comment>
<dbReference type="EMBL" id="JADKFW010000013">
    <property type="protein sequence ID" value="MBK9718903.1"/>
    <property type="molecule type" value="Genomic_DNA"/>
</dbReference>
<dbReference type="Proteomes" id="UP000808349">
    <property type="component" value="Unassembled WGS sequence"/>
</dbReference>
<evidence type="ECO:0000256" key="1">
    <source>
        <dbReference type="ARBA" id="ARBA00006620"/>
    </source>
</evidence>
<dbReference type="GO" id="GO:0004519">
    <property type="term" value="F:endonuclease activity"/>
    <property type="evidence" value="ECO:0007669"/>
    <property type="project" value="UniProtKB-KW"/>
</dbReference>
<dbReference type="InterPro" id="IPR038570">
    <property type="entry name" value="HicA_sf"/>
</dbReference>
<gene>
    <name evidence="8" type="ORF">IPO85_15595</name>
</gene>
<keyword evidence="5" id="KW-0378">Hydrolase</keyword>
<dbReference type="GO" id="GO:0003729">
    <property type="term" value="F:mRNA binding"/>
    <property type="evidence" value="ECO:0007669"/>
    <property type="project" value="InterPro"/>
</dbReference>
<keyword evidence="2" id="KW-1277">Toxin-antitoxin system</keyword>
<protein>
    <submittedName>
        <fullName evidence="8">Type II toxin-antitoxin system HicA family toxin</fullName>
    </submittedName>
</protein>
<dbReference type="AlphaFoldDB" id="A0A9D7XIP8"/>
<organism evidence="8 9">
    <name type="scientific">Candidatus Defluviibacterium haderslevense</name>
    <dbReference type="NCBI Taxonomy" id="2981993"/>
    <lineage>
        <taxon>Bacteria</taxon>
        <taxon>Pseudomonadati</taxon>
        <taxon>Bacteroidota</taxon>
        <taxon>Saprospiria</taxon>
        <taxon>Saprospirales</taxon>
        <taxon>Saprospiraceae</taxon>
        <taxon>Candidatus Defluviibacterium</taxon>
    </lineage>
</organism>
<evidence type="ECO:0000256" key="4">
    <source>
        <dbReference type="ARBA" id="ARBA00022759"/>
    </source>
</evidence>
<evidence type="ECO:0000256" key="7">
    <source>
        <dbReference type="ARBA" id="ARBA00023016"/>
    </source>
</evidence>
<name>A0A9D7XIP8_9BACT</name>
<keyword evidence="3" id="KW-0540">Nuclease</keyword>
<dbReference type="SUPFAM" id="SSF54786">
    <property type="entry name" value="YcfA/nrd intein domain"/>
    <property type="match status" value="1"/>
</dbReference>
<sequence>MSKHGFIKVRQKGIHVIMQKLAEDSTITVPVPMHKEIKIGTLHSIIKQSELTKWDLE</sequence>
<evidence type="ECO:0000256" key="5">
    <source>
        <dbReference type="ARBA" id="ARBA00022801"/>
    </source>
</evidence>
<proteinExistence type="inferred from homology"/>
<dbReference type="Pfam" id="PF07927">
    <property type="entry name" value="HicA_toxin"/>
    <property type="match status" value="1"/>
</dbReference>
<keyword evidence="7" id="KW-0346">Stress response</keyword>
<keyword evidence="6" id="KW-0694">RNA-binding</keyword>
<keyword evidence="4" id="KW-0255">Endonuclease</keyword>
<evidence type="ECO:0000313" key="8">
    <source>
        <dbReference type="EMBL" id="MBK9718903.1"/>
    </source>
</evidence>
<dbReference type="GO" id="GO:0016787">
    <property type="term" value="F:hydrolase activity"/>
    <property type="evidence" value="ECO:0007669"/>
    <property type="project" value="UniProtKB-KW"/>
</dbReference>
<evidence type="ECO:0000313" key="9">
    <source>
        <dbReference type="Proteomes" id="UP000808349"/>
    </source>
</evidence>
<evidence type="ECO:0000256" key="3">
    <source>
        <dbReference type="ARBA" id="ARBA00022722"/>
    </source>
</evidence>
<dbReference type="Gene3D" id="3.30.920.30">
    <property type="entry name" value="Hypothetical protein"/>
    <property type="match status" value="1"/>
</dbReference>
<evidence type="ECO:0000256" key="6">
    <source>
        <dbReference type="ARBA" id="ARBA00022884"/>
    </source>
</evidence>
<dbReference type="InterPro" id="IPR012933">
    <property type="entry name" value="HicA_mRNA_interferase"/>
</dbReference>
<reference evidence="8 9" key="1">
    <citation type="submission" date="2020-10" db="EMBL/GenBank/DDBJ databases">
        <title>Connecting structure to function with the recovery of over 1000 high-quality activated sludge metagenome-assembled genomes encoding full-length rRNA genes using long-read sequencing.</title>
        <authorList>
            <person name="Singleton C.M."/>
            <person name="Petriglieri F."/>
            <person name="Kristensen J.M."/>
            <person name="Kirkegaard R.H."/>
            <person name="Michaelsen T.Y."/>
            <person name="Andersen M.H."/>
            <person name="Karst S.M."/>
            <person name="Dueholm M.S."/>
            <person name="Nielsen P.H."/>
            <person name="Albertsen M."/>
        </authorList>
    </citation>
    <scope>NUCLEOTIDE SEQUENCE [LARGE SCALE GENOMIC DNA]</scope>
    <source>
        <strain evidence="8">Ribe_18-Q3-R11-54_BAT3C.373</strain>
    </source>
</reference>